<proteinExistence type="predicted"/>
<gene>
    <name evidence="2" type="ORF">BIW11_02459</name>
</gene>
<accession>A0A1V9Y2S1</accession>
<dbReference type="Proteomes" id="UP000192247">
    <property type="component" value="Unassembled WGS sequence"/>
</dbReference>
<evidence type="ECO:0000313" key="3">
    <source>
        <dbReference type="Proteomes" id="UP000192247"/>
    </source>
</evidence>
<reference evidence="2 3" key="1">
    <citation type="journal article" date="2017" name="Gigascience">
        <title>Draft genome of the honey bee ectoparasitic mite, Tropilaelaps mercedesae, is shaped by the parasitic life history.</title>
        <authorList>
            <person name="Dong X."/>
            <person name="Armstrong S.D."/>
            <person name="Xia D."/>
            <person name="Makepeace B.L."/>
            <person name="Darby A.C."/>
            <person name="Kadowaki T."/>
        </authorList>
    </citation>
    <scope>NUCLEOTIDE SEQUENCE [LARGE SCALE GENOMIC DNA]</scope>
    <source>
        <strain evidence="2">Wuxi-XJTLU</strain>
    </source>
</reference>
<evidence type="ECO:0000313" key="2">
    <source>
        <dbReference type="EMBL" id="OQR80022.1"/>
    </source>
</evidence>
<keyword evidence="3" id="KW-1185">Reference proteome</keyword>
<protein>
    <submittedName>
        <fullName evidence="2">Uncharacterized protein</fullName>
    </submittedName>
</protein>
<dbReference type="AlphaFoldDB" id="A0A1V9Y2S1"/>
<comment type="caution">
    <text evidence="2">The sequence shown here is derived from an EMBL/GenBank/DDBJ whole genome shotgun (WGS) entry which is preliminary data.</text>
</comment>
<organism evidence="2 3">
    <name type="scientific">Tropilaelaps mercedesae</name>
    <dbReference type="NCBI Taxonomy" id="418985"/>
    <lineage>
        <taxon>Eukaryota</taxon>
        <taxon>Metazoa</taxon>
        <taxon>Ecdysozoa</taxon>
        <taxon>Arthropoda</taxon>
        <taxon>Chelicerata</taxon>
        <taxon>Arachnida</taxon>
        <taxon>Acari</taxon>
        <taxon>Parasitiformes</taxon>
        <taxon>Mesostigmata</taxon>
        <taxon>Gamasina</taxon>
        <taxon>Dermanyssoidea</taxon>
        <taxon>Laelapidae</taxon>
        <taxon>Tropilaelaps</taxon>
    </lineage>
</organism>
<name>A0A1V9Y2S1_9ACAR</name>
<feature type="compositionally biased region" description="Polar residues" evidence="1">
    <location>
        <begin position="14"/>
        <end position="25"/>
    </location>
</feature>
<feature type="region of interest" description="Disordered" evidence="1">
    <location>
        <begin position="1"/>
        <end position="45"/>
    </location>
</feature>
<dbReference type="EMBL" id="MNPL01000429">
    <property type="protein sequence ID" value="OQR80022.1"/>
    <property type="molecule type" value="Genomic_DNA"/>
</dbReference>
<evidence type="ECO:0000256" key="1">
    <source>
        <dbReference type="SAM" id="MobiDB-lite"/>
    </source>
</evidence>
<dbReference type="InParanoid" id="A0A1V9Y2S1"/>
<sequence>MAKGRNKLAVKTQDPFSASSFTHPSLKNLPQDRDYGQPSYSSLSL</sequence>